<evidence type="ECO:0000313" key="3">
    <source>
        <dbReference type="Proteomes" id="UP000237822"/>
    </source>
</evidence>
<proteinExistence type="predicted"/>
<dbReference type="EMBL" id="PVTI01000003">
    <property type="protein sequence ID" value="PRY62832.1"/>
    <property type="molecule type" value="Genomic_DNA"/>
</dbReference>
<feature type="compositionally biased region" description="Polar residues" evidence="1">
    <location>
        <begin position="1"/>
        <end position="11"/>
    </location>
</feature>
<keyword evidence="3" id="KW-1185">Reference proteome</keyword>
<dbReference type="SUPFAM" id="SSF52540">
    <property type="entry name" value="P-loop containing nucleoside triphosphate hydrolases"/>
    <property type="match status" value="1"/>
</dbReference>
<feature type="region of interest" description="Disordered" evidence="1">
    <location>
        <begin position="42"/>
        <end position="65"/>
    </location>
</feature>
<dbReference type="GO" id="GO:0009898">
    <property type="term" value="C:cytoplasmic side of plasma membrane"/>
    <property type="evidence" value="ECO:0007669"/>
    <property type="project" value="TreeGrafter"/>
</dbReference>
<name>A0A2T0UY38_9MICO</name>
<dbReference type="GO" id="GO:0005829">
    <property type="term" value="C:cytosol"/>
    <property type="evidence" value="ECO:0007669"/>
    <property type="project" value="TreeGrafter"/>
</dbReference>
<organism evidence="2 3">
    <name type="scientific">Knoellia remsis</name>
    <dbReference type="NCBI Taxonomy" id="407159"/>
    <lineage>
        <taxon>Bacteria</taxon>
        <taxon>Bacillati</taxon>
        <taxon>Actinomycetota</taxon>
        <taxon>Actinomycetes</taxon>
        <taxon>Micrococcales</taxon>
        <taxon>Intrasporangiaceae</taxon>
        <taxon>Knoellia</taxon>
    </lineage>
</organism>
<dbReference type="GO" id="GO:0016887">
    <property type="term" value="F:ATP hydrolysis activity"/>
    <property type="evidence" value="ECO:0007669"/>
    <property type="project" value="TreeGrafter"/>
</dbReference>
<reference evidence="2 3" key="1">
    <citation type="submission" date="2018-03" db="EMBL/GenBank/DDBJ databases">
        <title>Genomic Encyclopedia of Archaeal and Bacterial Type Strains, Phase II (KMG-II): from individual species to whole genera.</title>
        <authorList>
            <person name="Goeker M."/>
        </authorList>
    </citation>
    <scope>NUCLEOTIDE SEQUENCE [LARGE SCALE GENOMIC DNA]</scope>
    <source>
        <strain evidence="2 3">ATCC BAA-1496</strain>
    </source>
</reference>
<dbReference type="OrthoDB" id="3425679at2"/>
<feature type="region of interest" description="Disordered" evidence="1">
    <location>
        <begin position="1"/>
        <end position="28"/>
    </location>
</feature>
<dbReference type="GO" id="GO:0005524">
    <property type="term" value="F:ATP binding"/>
    <property type="evidence" value="ECO:0007669"/>
    <property type="project" value="TreeGrafter"/>
</dbReference>
<dbReference type="Proteomes" id="UP000237822">
    <property type="component" value="Unassembled WGS sequence"/>
</dbReference>
<protein>
    <submittedName>
        <fullName evidence="2">MinD-like ATPase involved in chromosome partitioning or flagellar assembly</fullName>
    </submittedName>
</protein>
<dbReference type="PANTHER" id="PTHR43384">
    <property type="entry name" value="SEPTUM SITE-DETERMINING PROTEIN MIND HOMOLOG, CHLOROPLASTIC-RELATED"/>
    <property type="match status" value="1"/>
</dbReference>
<dbReference type="InterPro" id="IPR050625">
    <property type="entry name" value="ParA/MinD_ATPase"/>
</dbReference>
<accession>A0A2T0UY38</accession>
<keyword evidence="2" id="KW-0966">Cell projection</keyword>
<evidence type="ECO:0000256" key="1">
    <source>
        <dbReference type="SAM" id="MobiDB-lite"/>
    </source>
</evidence>
<dbReference type="AlphaFoldDB" id="A0A2T0UY38"/>
<comment type="caution">
    <text evidence="2">The sequence shown here is derived from an EMBL/GenBank/DDBJ whole genome shotgun (WGS) entry which is preliminary data.</text>
</comment>
<dbReference type="Gene3D" id="3.40.50.300">
    <property type="entry name" value="P-loop containing nucleotide triphosphate hydrolases"/>
    <property type="match status" value="1"/>
</dbReference>
<sequence>MTDDTSPSGVSQRDPGAWQDAMMQRLQNPVADHVTQPSFAATRDDEQARATGSVESGAHGIPHPATTHTLYRALSMRPAQNGGKRLLAETGRAFVGNDLPRRLAEAGEQAHRPVSTGRRLLVVGARGGAGTTTTTVALARTFAALRQDRVGVASLDTDLGSIASRLGVAPDLAATDVLARLTSAADPEQSVSVFADVDGRVSAVTAGSKGDVELDLLMRTMSRIFPVTLVDGGRATAQPPRAGQPHGVLLVAPLGIQGASSARSLLEYWTAAGRPEHVRVVLVDRDRDRTVQARRETEALADFDVPVSVLPHDAHLRAGARVVHRLMAERTRVFLAELAAAALTDVLAAVDEPAGHKAP</sequence>
<gene>
    <name evidence="2" type="ORF">BCF74_10339</name>
</gene>
<keyword evidence="2" id="KW-0969">Cilium</keyword>
<dbReference type="RefSeq" id="WP_106296415.1">
    <property type="nucleotide sequence ID" value="NZ_PVTI01000003.1"/>
</dbReference>
<dbReference type="GO" id="GO:0051782">
    <property type="term" value="P:negative regulation of cell division"/>
    <property type="evidence" value="ECO:0007669"/>
    <property type="project" value="TreeGrafter"/>
</dbReference>
<keyword evidence="2" id="KW-0282">Flagellum</keyword>
<dbReference type="InterPro" id="IPR027417">
    <property type="entry name" value="P-loop_NTPase"/>
</dbReference>
<dbReference type="PANTHER" id="PTHR43384:SF14">
    <property type="entry name" value="ESX-1 SECRETION-ASSOCIATED PROTEIN ESPI"/>
    <property type="match status" value="1"/>
</dbReference>
<evidence type="ECO:0000313" key="2">
    <source>
        <dbReference type="EMBL" id="PRY62832.1"/>
    </source>
</evidence>